<keyword evidence="3" id="KW-1185">Reference proteome</keyword>
<gene>
    <name evidence="2" type="ORF">POL68_40835</name>
</gene>
<evidence type="ECO:0000313" key="2">
    <source>
        <dbReference type="EMBL" id="MDC0714866.1"/>
    </source>
</evidence>
<evidence type="ECO:0000313" key="3">
    <source>
        <dbReference type="Proteomes" id="UP001221838"/>
    </source>
</evidence>
<organism evidence="2 3">
    <name type="scientific">Stigmatella ashevillensis</name>
    <dbReference type="NCBI Taxonomy" id="2995309"/>
    <lineage>
        <taxon>Bacteria</taxon>
        <taxon>Pseudomonadati</taxon>
        <taxon>Myxococcota</taxon>
        <taxon>Myxococcia</taxon>
        <taxon>Myxococcales</taxon>
        <taxon>Cystobacterineae</taxon>
        <taxon>Archangiaceae</taxon>
        <taxon>Stigmatella</taxon>
    </lineage>
</organism>
<dbReference type="RefSeq" id="WP_272145549.1">
    <property type="nucleotide sequence ID" value="NZ_JAQNDM010000002.1"/>
</dbReference>
<accession>A0ABT5DMI0</accession>
<evidence type="ECO:0008006" key="4">
    <source>
        <dbReference type="Google" id="ProtNLM"/>
    </source>
</evidence>
<keyword evidence="1" id="KW-0732">Signal</keyword>
<dbReference type="EMBL" id="JAQNDM010000002">
    <property type="protein sequence ID" value="MDC0714866.1"/>
    <property type="molecule type" value="Genomic_DNA"/>
</dbReference>
<reference evidence="2 3" key="1">
    <citation type="submission" date="2022-11" db="EMBL/GenBank/DDBJ databases">
        <title>Minimal conservation of predation-associated metabolite biosynthetic gene clusters underscores biosynthetic potential of Myxococcota including descriptions for ten novel species: Archangium lansinium sp. nov., Myxococcus landrumus sp. nov., Nannocystis bai.</title>
        <authorList>
            <person name="Ahearne A."/>
            <person name="Stevens C."/>
            <person name="Dowd S."/>
        </authorList>
    </citation>
    <scope>NUCLEOTIDE SEQUENCE [LARGE SCALE GENOMIC DNA]</scope>
    <source>
        <strain evidence="2 3">NCWAL01</strain>
    </source>
</reference>
<name>A0ABT5DMI0_9BACT</name>
<evidence type="ECO:0000256" key="1">
    <source>
        <dbReference type="SAM" id="SignalP"/>
    </source>
</evidence>
<feature type="chain" id="PRO_5047255643" description="Lipoprotein" evidence="1">
    <location>
        <begin position="21"/>
        <end position="89"/>
    </location>
</feature>
<feature type="signal peptide" evidence="1">
    <location>
        <begin position="1"/>
        <end position="20"/>
    </location>
</feature>
<dbReference type="PROSITE" id="PS51257">
    <property type="entry name" value="PROKAR_LIPOPROTEIN"/>
    <property type="match status" value="1"/>
</dbReference>
<proteinExistence type="predicted"/>
<sequence>MKTASLLVVSTLFLSLAACGSGMEEEAPGEPSDSKTPSALQGCSISCDDGRTGYFAGASTPQGCYSYAYNFCAPYGGSLLVPGYPGVAW</sequence>
<dbReference type="Proteomes" id="UP001221838">
    <property type="component" value="Unassembled WGS sequence"/>
</dbReference>
<comment type="caution">
    <text evidence="2">The sequence shown here is derived from an EMBL/GenBank/DDBJ whole genome shotgun (WGS) entry which is preliminary data.</text>
</comment>
<protein>
    <recommendedName>
        <fullName evidence="4">Lipoprotein</fullName>
    </recommendedName>
</protein>